<proteinExistence type="predicted"/>
<accession>A0A4Z2F7B2</accession>
<protein>
    <submittedName>
        <fullName evidence="1">Uncharacterized protein</fullName>
    </submittedName>
</protein>
<gene>
    <name evidence="1" type="ORF">EYF80_053108</name>
</gene>
<dbReference type="Proteomes" id="UP000314294">
    <property type="component" value="Unassembled WGS sequence"/>
</dbReference>
<comment type="caution">
    <text evidence="1">The sequence shown here is derived from an EMBL/GenBank/DDBJ whole genome shotgun (WGS) entry which is preliminary data.</text>
</comment>
<evidence type="ECO:0000313" key="1">
    <source>
        <dbReference type="EMBL" id="TNN36733.1"/>
    </source>
</evidence>
<reference evidence="1 2" key="1">
    <citation type="submission" date="2019-03" db="EMBL/GenBank/DDBJ databases">
        <title>First draft genome of Liparis tanakae, snailfish: a comprehensive survey of snailfish specific genes.</title>
        <authorList>
            <person name="Kim W."/>
            <person name="Song I."/>
            <person name="Jeong J.-H."/>
            <person name="Kim D."/>
            <person name="Kim S."/>
            <person name="Ryu S."/>
            <person name="Song J.Y."/>
            <person name="Lee S.K."/>
        </authorList>
    </citation>
    <scope>NUCLEOTIDE SEQUENCE [LARGE SCALE GENOMIC DNA]</scope>
    <source>
        <tissue evidence="1">Muscle</tissue>
    </source>
</reference>
<organism evidence="1 2">
    <name type="scientific">Liparis tanakae</name>
    <name type="common">Tanaka's snailfish</name>
    <dbReference type="NCBI Taxonomy" id="230148"/>
    <lineage>
        <taxon>Eukaryota</taxon>
        <taxon>Metazoa</taxon>
        <taxon>Chordata</taxon>
        <taxon>Craniata</taxon>
        <taxon>Vertebrata</taxon>
        <taxon>Euteleostomi</taxon>
        <taxon>Actinopterygii</taxon>
        <taxon>Neopterygii</taxon>
        <taxon>Teleostei</taxon>
        <taxon>Neoteleostei</taxon>
        <taxon>Acanthomorphata</taxon>
        <taxon>Eupercaria</taxon>
        <taxon>Perciformes</taxon>
        <taxon>Cottioidei</taxon>
        <taxon>Cottales</taxon>
        <taxon>Liparidae</taxon>
        <taxon>Liparis</taxon>
    </lineage>
</organism>
<evidence type="ECO:0000313" key="2">
    <source>
        <dbReference type="Proteomes" id="UP000314294"/>
    </source>
</evidence>
<dbReference type="AlphaFoldDB" id="A0A4Z2F7B2"/>
<dbReference type="EMBL" id="SRLO01001579">
    <property type="protein sequence ID" value="TNN36733.1"/>
    <property type="molecule type" value="Genomic_DNA"/>
</dbReference>
<name>A0A4Z2F7B2_9TELE</name>
<sequence length="64" mass="7350">MGDVVSSHLDEGRREVITGCYLCFAGRFTCMSKPLRQTPETVFSSSRYSRCSFLRSQKEKHSQK</sequence>
<keyword evidence="2" id="KW-1185">Reference proteome</keyword>